<dbReference type="SUPFAM" id="SSF50249">
    <property type="entry name" value="Nucleic acid-binding proteins"/>
    <property type="match status" value="1"/>
</dbReference>
<keyword evidence="4" id="KW-1185">Reference proteome</keyword>
<dbReference type="AlphaFoldDB" id="A0AA38HEU0"/>
<dbReference type="GO" id="GO:0000175">
    <property type="term" value="F:3'-5'-RNA exonuclease activity"/>
    <property type="evidence" value="ECO:0007669"/>
    <property type="project" value="TreeGrafter"/>
</dbReference>
<evidence type="ECO:0000313" key="4">
    <source>
        <dbReference type="Proteomes" id="UP001164286"/>
    </source>
</evidence>
<proteinExistence type="predicted"/>
<gene>
    <name evidence="3" type="ORF">MKK02DRAFT_39575</name>
</gene>
<protein>
    <submittedName>
        <fullName evidence="3">Exoribonuclease II</fullName>
    </submittedName>
</protein>
<evidence type="ECO:0000256" key="1">
    <source>
        <dbReference type="SAM" id="MobiDB-lite"/>
    </source>
</evidence>
<feature type="region of interest" description="Disordered" evidence="1">
    <location>
        <begin position="36"/>
        <end position="77"/>
    </location>
</feature>
<dbReference type="GO" id="GO:0003723">
    <property type="term" value="F:RNA binding"/>
    <property type="evidence" value="ECO:0007669"/>
    <property type="project" value="InterPro"/>
</dbReference>
<dbReference type="SMART" id="SM00955">
    <property type="entry name" value="RNB"/>
    <property type="match status" value="1"/>
</dbReference>
<name>A0AA38HEU0_9TREE</name>
<dbReference type="GeneID" id="77729872"/>
<dbReference type="EMBL" id="JAKWFO010000001">
    <property type="protein sequence ID" value="KAI9639280.1"/>
    <property type="molecule type" value="Genomic_DNA"/>
</dbReference>
<dbReference type="InterPro" id="IPR001900">
    <property type="entry name" value="RNase_II/R"/>
</dbReference>
<dbReference type="GO" id="GO:0000932">
    <property type="term" value="C:P-body"/>
    <property type="evidence" value="ECO:0007669"/>
    <property type="project" value="TreeGrafter"/>
</dbReference>
<dbReference type="GO" id="GO:0006402">
    <property type="term" value="P:mRNA catabolic process"/>
    <property type="evidence" value="ECO:0007669"/>
    <property type="project" value="TreeGrafter"/>
</dbReference>
<dbReference type="Pfam" id="PF00773">
    <property type="entry name" value="RNB"/>
    <property type="match status" value="1"/>
</dbReference>
<dbReference type="PANTHER" id="PTHR23355">
    <property type="entry name" value="RIBONUCLEASE"/>
    <property type="match status" value="1"/>
</dbReference>
<dbReference type="InterPro" id="IPR012340">
    <property type="entry name" value="NA-bd_OB-fold"/>
</dbReference>
<dbReference type="InterPro" id="IPR050180">
    <property type="entry name" value="RNR_Ribonuclease"/>
</dbReference>
<evidence type="ECO:0000259" key="2">
    <source>
        <dbReference type="SMART" id="SM00955"/>
    </source>
</evidence>
<reference evidence="3" key="1">
    <citation type="journal article" date="2022" name="G3 (Bethesda)">
        <title>High quality genome of the basidiomycete yeast Dioszegia hungarica PDD-24b-2 isolated from cloud water.</title>
        <authorList>
            <person name="Jarrige D."/>
            <person name="Haridas S."/>
            <person name="Bleykasten-Grosshans C."/>
            <person name="Joly M."/>
            <person name="Nadalig T."/>
            <person name="Sancelme M."/>
            <person name="Vuilleumier S."/>
            <person name="Grigoriev I.V."/>
            <person name="Amato P."/>
            <person name="Bringel F."/>
        </authorList>
    </citation>
    <scope>NUCLEOTIDE SEQUENCE</scope>
    <source>
        <strain evidence="3">PDD-24b-2</strain>
    </source>
</reference>
<comment type="caution">
    <text evidence="3">The sequence shown here is derived from an EMBL/GenBank/DDBJ whole genome shotgun (WGS) entry which is preliminary data.</text>
</comment>
<dbReference type="Proteomes" id="UP001164286">
    <property type="component" value="Unassembled WGS sequence"/>
</dbReference>
<accession>A0AA38HEU0</accession>
<sequence length="965" mass="104395">MSRIETFTRLLARRKLPLRHLSGVRAKSHAAHAFARDASGDAGPSTPSPRSLFSDVPLNLGRSGKGKERERVSYRPETAGVSTEQRAYFAGEDEGGLPGWGDGTDEASLAGLEPGRVVECRRSGTFSIGLLLASVMSNGRARLILLRQSGEIWPIAPKDVQFVMPQSLIPRGLYERCWSPDLLEAWAKGDVGAAPEEAADGDMMAARREAVVIIRKVGRETERMVNRLSGSGGGGVDAVWVKRTEGLSEEERGRITAAEAADILLSTDGPEGRRTKPNTLPAYAAHRMLIARSDLFVADDGEMWDTGVFLVRSRAERARFQAVTTWVDGATPEDAAILQAFVDKARAALAQMPNQTSPVEWSETDRAIISMLFLRLFETRTTQHSPSDRLSVAILRALDPYPGAIADQRCIAHLLTDLGCLPPSDSLETSKAIETESRSISLAGLSLPTRVGGDDLFNGTELDSLREDFSSHTVWVIDDITAQELDDGISISRIEGSEDVWVHVHIADPTRIIPLDHPMAVRASFRGTALYLPEGNVPLIDLAGAKGLSLGSAGDGEEEGRAVMTFSARLGADGQIKESLVRPGWIKEPRLTTYADVDAAFGVPTSTPVRPFGLVTSIEEASPARRDPINPAEIPQLDLLRSTAVARRAQRLRSSGLDFGASLASSRLLIRSPPYHNIFTPSSLPSVSTPFPSAPLIDYTLPASPPSTAISAAAAVAEMMMLAGRVAASYCMIHGVAVPYRGAVAPSELHIPGRPEASMSIEELLAHRKPDASIDPFIVWKSRVAFAPSTVTTDPRPHWNMGFVGDELGYTRATSPLRRYDDLLVHWQLKSHLAMRAGIDWGRVLDEGEMGVLAKRVKGAQLRGRRAGIASEAFWQAGVFAGQLAKPRYAEKEGEVDLREPVTGRVAGPSIGMRGKMSTPIRVEGLGVVARLLSEAREFEVGEEVQVRIEMAVQWPRPIVGAVLA</sequence>
<evidence type="ECO:0000313" key="3">
    <source>
        <dbReference type="EMBL" id="KAI9639280.1"/>
    </source>
</evidence>
<dbReference type="RefSeq" id="XP_052949057.1">
    <property type="nucleotide sequence ID" value="XM_053090667.1"/>
</dbReference>
<feature type="compositionally biased region" description="Basic and acidic residues" evidence="1">
    <location>
        <begin position="65"/>
        <end position="74"/>
    </location>
</feature>
<dbReference type="PANTHER" id="PTHR23355:SF65">
    <property type="entry name" value="EXORIBONUCLEASE CYT-4, PUTATIVE (AFU_ORTHOLOGUE AFUA_7G01550)-RELATED"/>
    <property type="match status" value="1"/>
</dbReference>
<feature type="domain" description="RNB" evidence="2">
    <location>
        <begin position="466"/>
        <end position="835"/>
    </location>
</feature>
<organism evidence="3 4">
    <name type="scientific">Dioszegia hungarica</name>
    <dbReference type="NCBI Taxonomy" id="4972"/>
    <lineage>
        <taxon>Eukaryota</taxon>
        <taxon>Fungi</taxon>
        <taxon>Dikarya</taxon>
        <taxon>Basidiomycota</taxon>
        <taxon>Agaricomycotina</taxon>
        <taxon>Tremellomycetes</taxon>
        <taxon>Tremellales</taxon>
        <taxon>Bulleribasidiaceae</taxon>
        <taxon>Dioszegia</taxon>
    </lineage>
</organism>